<accession>A0A897MPV5</accession>
<dbReference type="Proteomes" id="UP000663586">
    <property type="component" value="Chromosome"/>
</dbReference>
<proteinExistence type="predicted"/>
<dbReference type="SMART" id="SM00450">
    <property type="entry name" value="RHOD"/>
    <property type="match status" value="1"/>
</dbReference>
<dbReference type="EMBL" id="CP064786">
    <property type="protein sequence ID" value="QSG04190.1"/>
    <property type="molecule type" value="Genomic_DNA"/>
</dbReference>
<organism evidence="2 3">
    <name type="scientific">Natranaeroarchaeum sulfidigenes</name>
    <dbReference type="NCBI Taxonomy" id="2784880"/>
    <lineage>
        <taxon>Archaea</taxon>
        <taxon>Methanobacteriati</taxon>
        <taxon>Methanobacteriota</taxon>
        <taxon>Stenosarchaea group</taxon>
        <taxon>Halobacteria</taxon>
        <taxon>Halobacteriales</taxon>
        <taxon>Natronoarchaeaceae</taxon>
        <taxon>Natranaeroarchaeum</taxon>
    </lineage>
</organism>
<dbReference type="InterPro" id="IPR036873">
    <property type="entry name" value="Rhodanese-like_dom_sf"/>
</dbReference>
<sequence length="106" mass="11814">MVEDIAPETVSEKLENGDDLQVIDIRQPPQFAQGHIPGAENIPFPELPQRVDEHDWGDEIVVVCPIGQSSQQAARMLESYEGVDEDARVLNLEGGYRDWDGVLEEA</sequence>
<dbReference type="PANTHER" id="PTHR43031">
    <property type="entry name" value="FAD-DEPENDENT OXIDOREDUCTASE"/>
    <property type="match status" value="1"/>
</dbReference>
<dbReference type="Gene3D" id="3.40.250.10">
    <property type="entry name" value="Rhodanese-like domain"/>
    <property type="match status" value="1"/>
</dbReference>
<dbReference type="GO" id="GO:0004792">
    <property type="term" value="F:thiosulfate-cyanide sulfurtransferase activity"/>
    <property type="evidence" value="ECO:0007669"/>
    <property type="project" value="InterPro"/>
</dbReference>
<dbReference type="SUPFAM" id="SSF52821">
    <property type="entry name" value="Rhodanese/Cell cycle control phosphatase"/>
    <property type="match status" value="1"/>
</dbReference>
<gene>
    <name evidence="2" type="primary">pspE2</name>
    <name evidence="2" type="ORF">AArcS_3003</name>
</gene>
<evidence type="ECO:0000313" key="2">
    <source>
        <dbReference type="EMBL" id="QSG04190.1"/>
    </source>
</evidence>
<dbReference type="InterPro" id="IPR050229">
    <property type="entry name" value="GlpE_sulfurtransferase"/>
</dbReference>
<dbReference type="PROSITE" id="PS00380">
    <property type="entry name" value="RHODANESE_1"/>
    <property type="match status" value="1"/>
</dbReference>
<evidence type="ECO:0000259" key="1">
    <source>
        <dbReference type="PROSITE" id="PS50206"/>
    </source>
</evidence>
<evidence type="ECO:0000313" key="3">
    <source>
        <dbReference type="Proteomes" id="UP000663586"/>
    </source>
</evidence>
<dbReference type="Pfam" id="PF00581">
    <property type="entry name" value="Rhodanese"/>
    <property type="match status" value="1"/>
</dbReference>
<dbReference type="GeneID" id="70686382"/>
<dbReference type="PROSITE" id="PS50206">
    <property type="entry name" value="RHODANESE_3"/>
    <property type="match status" value="1"/>
</dbReference>
<name>A0A897MPV5_9EURY</name>
<dbReference type="InterPro" id="IPR001307">
    <property type="entry name" value="Thiosulphate_STrfase_CS"/>
</dbReference>
<dbReference type="RefSeq" id="WP_238478215.1">
    <property type="nucleotide sequence ID" value="NZ_CP064786.1"/>
</dbReference>
<dbReference type="InterPro" id="IPR001763">
    <property type="entry name" value="Rhodanese-like_dom"/>
</dbReference>
<dbReference type="CDD" id="cd00158">
    <property type="entry name" value="RHOD"/>
    <property type="match status" value="1"/>
</dbReference>
<reference evidence="2" key="1">
    <citation type="submission" date="2020-11" db="EMBL/GenBank/DDBJ databases">
        <title>Carbohydrate-dependent, anaerobic sulfur respiration: A novel catabolism in halophilic archaea.</title>
        <authorList>
            <person name="Sorokin D.Y."/>
            <person name="Messina E."/>
            <person name="Smedile F."/>
            <person name="La Cono V."/>
            <person name="Hallsworth J.E."/>
            <person name="Yakimov M.M."/>
        </authorList>
    </citation>
    <scope>NUCLEOTIDE SEQUENCE</scope>
    <source>
        <strain evidence="2">AArc-S</strain>
    </source>
</reference>
<dbReference type="PANTHER" id="PTHR43031:SF1">
    <property type="entry name" value="PYRIDINE NUCLEOTIDE-DISULPHIDE OXIDOREDUCTASE"/>
    <property type="match status" value="1"/>
</dbReference>
<feature type="domain" description="Rhodanese" evidence="1">
    <location>
        <begin position="16"/>
        <end position="105"/>
    </location>
</feature>
<keyword evidence="3" id="KW-1185">Reference proteome</keyword>
<protein>
    <submittedName>
        <fullName evidence="2">Rhodanese-related sulfurtransferase</fullName>
    </submittedName>
</protein>
<dbReference type="KEGG" id="hara:AArcS_3003"/>
<dbReference type="AlphaFoldDB" id="A0A897MPV5"/>
<keyword evidence="2" id="KW-0808">Transferase</keyword>